<protein>
    <recommendedName>
        <fullName evidence="3">RNA-binding protein</fullName>
    </recommendedName>
</protein>
<reference evidence="1 2" key="1">
    <citation type="submission" date="2019-07" db="EMBL/GenBank/DDBJ databases">
        <title>Genome sequencing of lignin-degrading bacterial isolates.</title>
        <authorList>
            <person name="Gladden J."/>
        </authorList>
    </citation>
    <scope>NUCLEOTIDE SEQUENCE [LARGE SCALE GENOMIC DNA]</scope>
    <source>
        <strain evidence="1 2">J11</strain>
    </source>
</reference>
<dbReference type="Proteomes" id="UP000318141">
    <property type="component" value="Unassembled WGS sequence"/>
</dbReference>
<keyword evidence="2" id="KW-1185">Reference proteome</keyword>
<name>A0A562BDT6_9BURK</name>
<dbReference type="AlphaFoldDB" id="A0A562BDT6"/>
<proteinExistence type="predicted"/>
<dbReference type="CDD" id="cd00590">
    <property type="entry name" value="RRM_SF"/>
    <property type="match status" value="1"/>
</dbReference>
<dbReference type="EMBL" id="VLJN01000025">
    <property type="protein sequence ID" value="TWG83355.1"/>
    <property type="molecule type" value="Genomic_DNA"/>
</dbReference>
<dbReference type="GO" id="GO:0003676">
    <property type="term" value="F:nucleic acid binding"/>
    <property type="evidence" value="ECO:0007669"/>
    <property type="project" value="InterPro"/>
</dbReference>
<comment type="caution">
    <text evidence="1">The sequence shown here is derived from an EMBL/GenBank/DDBJ whole genome shotgun (WGS) entry which is preliminary data.</text>
</comment>
<gene>
    <name evidence="1" type="ORF">L602_003100000400</name>
</gene>
<dbReference type="OrthoDB" id="8853072at2"/>
<accession>A0A562BDT6</accession>
<evidence type="ECO:0000313" key="1">
    <source>
        <dbReference type="EMBL" id="TWG83355.1"/>
    </source>
</evidence>
<evidence type="ECO:0000313" key="2">
    <source>
        <dbReference type="Proteomes" id="UP000318141"/>
    </source>
</evidence>
<dbReference type="SUPFAM" id="SSF54928">
    <property type="entry name" value="RNA-binding domain, RBD"/>
    <property type="match status" value="1"/>
</dbReference>
<sequence>MSRLLLGNLEPGTSDEEIRDFLQRYGFPAFDRIEHEDGDGSQPAVLLTFDSIDAAVLARLQQRIDHMYWKGRGLTASILHDRFA</sequence>
<evidence type="ECO:0008006" key="3">
    <source>
        <dbReference type="Google" id="ProtNLM"/>
    </source>
</evidence>
<organism evidence="1 2">
    <name type="scientific">Cupriavidus gilardii J11</name>
    <dbReference type="NCBI Taxonomy" id="936133"/>
    <lineage>
        <taxon>Bacteria</taxon>
        <taxon>Pseudomonadati</taxon>
        <taxon>Pseudomonadota</taxon>
        <taxon>Betaproteobacteria</taxon>
        <taxon>Burkholderiales</taxon>
        <taxon>Burkholderiaceae</taxon>
        <taxon>Cupriavidus</taxon>
    </lineage>
</organism>
<dbReference type="InterPro" id="IPR035979">
    <property type="entry name" value="RBD_domain_sf"/>
</dbReference>